<reference evidence="4 5" key="1">
    <citation type="submission" date="2016-08" db="EMBL/GenBank/DDBJ databases">
        <title>A Parts List for Fungal Cellulosomes Revealed by Comparative Genomics.</title>
        <authorList>
            <consortium name="DOE Joint Genome Institute"/>
            <person name="Haitjema C.H."/>
            <person name="Gilmore S.P."/>
            <person name="Henske J.K."/>
            <person name="Solomon K.V."/>
            <person name="De Groot R."/>
            <person name="Kuo A."/>
            <person name="Mondo S.J."/>
            <person name="Salamov A.A."/>
            <person name="Labutti K."/>
            <person name="Zhao Z."/>
            <person name="Chiniquy J."/>
            <person name="Barry K."/>
            <person name="Brewer H.M."/>
            <person name="Purvine S.O."/>
            <person name="Wright A.T."/>
            <person name="Boxma B."/>
            <person name="Van Alen T."/>
            <person name="Hackstein J.H."/>
            <person name="Baker S.E."/>
            <person name="Grigoriev I.V."/>
            <person name="O'Malley M.A."/>
        </authorList>
    </citation>
    <scope>NUCLEOTIDE SEQUENCE [LARGE SCALE GENOMIC DNA]</scope>
    <source>
        <strain evidence="4 5">G1</strain>
    </source>
</reference>
<dbReference type="SUPFAM" id="SSF57180">
    <property type="entry name" value="Cellulose-binding domain"/>
    <property type="match status" value="1"/>
</dbReference>
<evidence type="ECO:0000256" key="2">
    <source>
        <dbReference type="SAM" id="SignalP"/>
    </source>
</evidence>
<evidence type="ECO:0000259" key="3">
    <source>
        <dbReference type="PROSITE" id="PS51164"/>
    </source>
</evidence>
<evidence type="ECO:0000313" key="5">
    <source>
        <dbReference type="Proteomes" id="UP000193920"/>
    </source>
</evidence>
<evidence type="ECO:0000256" key="1">
    <source>
        <dbReference type="ARBA" id="ARBA00022729"/>
    </source>
</evidence>
<dbReference type="AlphaFoldDB" id="A0A1Y2FCH2"/>
<dbReference type="GO" id="GO:0005576">
    <property type="term" value="C:extracellular region"/>
    <property type="evidence" value="ECO:0007669"/>
    <property type="project" value="InterPro"/>
</dbReference>
<dbReference type="Proteomes" id="UP000193920">
    <property type="component" value="Unassembled WGS sequence"/>
</dbReference>
<dbReference type="GO" id="GO:0005975">
    <property type="term" value="P:carbohydrate metabolic process"/>
    <property type="evidence" value="ECO:0007669"/>
    <property type="project" value="InterPro"/>
</dbReference>
<organism evidence="4 5">
    <name type="scientific">Neocallimastix californiae</name>
    <dbReference type="NCBI Taxonomy" id="1754190"/>
    <lineage>
        <taxon>Eukaryota</taxon>
        <taxon>Fungi</taxon>
        <taxon>Fungi incertae sedis</taxon>
        <taxon>Chytridiomycota</taxon>
        <taxon>Chytridiomycota incertae sedis</taxon>
        <taxon>Neocallimastigomycetes</taxon>
        <taxon>Neocallimastigales</taxon>
        <taxon>Neocallimastigaceae</taxon>
        <taxon>Neocallimastix</taxon>
    </lineage>
</organism>
<evidence type="ECO:0000313" key="4">
    <source>
        <dbReference type="EMBL" id="ORY81628.1"/>
    </source>
</evidence>
<dbReference type="InterPro" id="IPR000254">
    <property type="entry name" value="CBD"/>
</dbReference>
<accession>A0A1Y2FCH2</accession>
<dbReference type="PROSITE" id="PS51164">
    <property type="entry name" value="CBM1_2"/>
    <property type="match status" value="1"/>
</dbReference>
<proteinExistence type="predicted"/>
<keyword evidence="5" id="KW-1185">Reference proteome</keyword>
<dbReference type="Pfam" id="PF00734">
    <property type="entry name" value="CBM_1"/>
    <property type="match status" value="1"/>
</dbReference>
<feature type="domain" description="CBM1" evidence="3">
    <location>
        <begin position="233"/>
        <end position="269"/>
    </location>
</feature>
<dbReference type="InterPro" id="IPR035971">
    <property type="entry name" value="CBD_sf"/>
</dbReference>
<comment type="caution">
    <text evidence="4">The sequence shown here is derived from an EMBL/GenBank/DDBJ whole genome shotgun (WGS) entry which is preliminary data.</text>
</comment>
<name>A0A1Y2FCH2_9FUNG</name>
<dbReference type="EMBL" id="MCOG01000010">
    <property type="protein sequence ID" value="ORY81628.1"/>
    <property type="molecule type" value="Genomic_DNA"/>
</dbReference>
<protein>
    <recommendedName>
        <fullName evidence="3">CBM1 domain-containing protein</fullName>
    </recommendedName>
</protein>
<feature type="signal peptide" evidence="2">
    <location>
        <begin position="1"/>
        <end position="20"/>
    </location>
</feature>
<sequence>MEFNIFIISIILSLILCVKADIPNSSNDSKVTIASKERASLPRCETRSLPPQFRENCTKEGGKVIEAHSMALCHEDKVCQCPYLTCMKGKPNDNTFAITVTPNTNVIPKSSVKTTQNIDTKIAKKRSVVKSTPKIVNKNKSATPTLPPCTTYSLPPNYHENCTKNGGMVTATYSMAVCDNGKTCQCSYTTCTTTISHGESKKSKKNVVNNNTMESTLVTKITQPTPEPVVKEKCAKKWEQCDGKGFTGPICCQSGLTCRKLNKYYSLCMK</sequence>
<dbReference type="OrthoDB" id="444269at2759"/>
<gene>
    <name evidence="4" type="ORF">LY90DRAFT_664168</name>
</gene>
<keyword evidence="1 2" id="KW-0732">Signal</keyword>
<dbReference type="SMART" id="SM00236">
    <property type="entry name" value="fCBD"/>
    <property type="match status" value="1"/>
</dbReference>
<dbReference type="GO" id="GO:0030248">
    <property type="term" value="F:cellulose binding"/>
    <property type="evidence" value="ECO:0007669"/>
    <property type="project" value="InterPro"/>
</dbReference>
<feature type="chain" id="PRO_5013367906" description="CBM1 domain-containing protein" evidence="2">
    <location>
        <begin position="21"/>
        <end position="270"/>
    </location>
</feature>